<dbReference type="GO" id="GO:0016874">
    <property type="term" value="F:ligase activity"/>
    <property type="evidence" value="ECO:0007669"/>
    <property type="project" value="UniProtKB-KW"/>
</dbReference>
<protein>
    <submittedName>
        <fullName evidence="6">Biotin carboxylase</fullName>
    </submittedName>
</protein>
<organism evidence="6 7">
    <name type="scientific">Lysinibacillus fusiformis</name>
    <dbReference type="NCBI Taxonomy" id="28031"/>
    <lineage>
        <taxon>Bacteria</taxon>
        <taxon>Bacillati</taxon>
        <taxon>Bacillota</taxon>
        <taxon>Bacilli</taxon>
        <taxon>Bacillales</taxon>
        <taxon>Bacillaceae</taxon>
        <taxon>Lysinibacillus</taxon>
    </lineage>
</organism>
<keyword evidence="1" id="KW-0436">Ligase</keyword>
<evidence type="ECO:0000313" key="7">
    <source>
        <dbReference type="Proteomes" id="UP000094784"/>
    </source>
</evidence>
<keyword evidence="3 4" id="KW-0067">ATP-binding</keyword>
<reference evidence="6 7" key="1">
    <citation type="submission" date="2016-09" db="EMBL/GenBank/DDBJ databases">
        <title>Draft genome sequence of the soil isolate, Lysinibacillus fusiformis M5, a potential hypoxanthine producer.</title>
        <authorList>
            <person name="Gallegos-Monterrosa R."/>
            <person name="Maroti G."/>
            <person name="Balint B."/>
            <person name="Kovacs A.T."/>
        </authorList>
    </citation>
    <scope>NUCLEOTIDE SEQUENCE [LARGE SCALE GENOMIC DNA]</scope>
    <source>
        <strain evidence="6 7">M5</strain>
    </source>
</reference>
<keyword evidence="2 4" id="KW-0547">Nucleotide-binding</keyword>
<evidence type="ECO:0000256" key="3">
    <source>
        <dbReference type="ARBA" id="ARBA00022840"/>
    </source>
</evidence>
<comment type="caution">
    <text evidence="6">The sequence shown here is derived from an EMBL/GenBank/DDBJ whole genome shotgun (WGS) entry which is preliminary data.</text>
</comment>
<dbReference type="Gene3D" id="3.30.470.20">
    <property type="entry name" value="ATP-grasp fold, B domain"/>
    <property type="match status" value="1"/>
</dbReference>
<dbReference type="InterPro" id="IPR040570">
    <property type="entry name" value="LAL_C2"/>
</dbReference>
<evidence type="ECO:0000256" key="4">
    <source>
        <dbReference type="PROSITE-ProRule" id="PRU00409"/>
    </source>
</evidence>
<dbReference type="Pfam" id="PF18603">
    <property type="entry name" value="LAL_C2"/>
    <property type="match status" value="1"/>
</dbReference>
<feature type="domain" description="ATP-grasp" evidence="5">
    <location>
        <begin position="116"/>
        <end position="308"/>
    </location>
</feature>
<dbReference type="PROSITE" id="PS50975">
    <property type="entry name" value="ATP_GRASP"/>
    <property type="match status" value="1"/>
</dbReference>
<dbReference type="InterPro" id="IPR052032">
    <property type="entry name" value="ATP-dep_AA_Ligase"/>
</dbReference>
<dbReference type="GO" id="GO:0005524">
    <property type="term" value="F:ATP binding"/>
    <property type="evidence" value="ECO:0007669"/>
    <property type="project" value="UniProtKB-UniRule"/>
</dbReference>
<accession>A0A1E4R5Z1</accession>
<evidence type="ECO:0000256" key="2">
    <source>
        <dbReference type="ARBA" id="ARBA00022741"/>
    </source>
</evidence>
<dbReference type="AlphaFoldDB" id="A0A1E4R5Z1"/>
<evidence type="ECO:0000259" key="5">
    <source>
        <dbReference type="PROSITE" id="PS50975"/>
    </source>
</evidence>
<dbReference type="InterPro" id="IPR041472">
    <property type="entry name" value="BL00235/CARNS1_N"/>
</dbReference>
<evidence type="ECO:0000256" key="1">
    <source>
        <dbReference type="ARBA" id="ARBA00022598"/>
    </source>
</evidence>
<dbReference type="GO" id="GO:0046872">
    <property type="term" value="F:metal ion binding"/>
    <property type="evidence" value="ECO:0007669"/>
    <property type="project" value="InterPro"/>
</dbReference>
<dbReference type="PANTHER" id="PTHR43585:SF2">
    <property type="entry name" value="ATP-GRASP ENZYME FSQD"/>
    <property type="match status" value="1"/>
</dbReference>
<dbReference type="OrthoDB" id="9803907at2"/>
<dbReference type="RefSeq" id="WP_069480930.1">
    <property type="nucleotide sequence ID" value="NZ_JARTJZ010000005.1"/>
</dbReference>
<dbReference type="SUPFAM" id="SSF56059">
    <property type="entry name" value="Glutathione synthetase ATP-binding domain-like"/>
    <property type="match status" value="1"/>
</dbReference>
<dbReference type="InterPro" id="IPR011761">
    <property type="entry name" value="ATP-grasp"/>
</dbReference>
<dbReference type="PANTHER" id="PTHR43585">
    <property type="entry name" value="FUMIPYRROLE BIOSYNTHESIS PROTEIN C"/>
    <property type="match status" value="1"/>
</dbReference>
<dbReference type="Pfam" id="PF13535">
    <property type="entry name" value="ATP-grasp_4"/>
    <property type="match status" value="1"/>
</dbReference>
<gene>
    <name evidence="6" type="ORF">BG258_08235</name>
</gene>
<evidence type="ECO:0000313" key="6">
    <source>
        <dbReference type="EMBL" id="ODV55895.1"/>
    </source>
</evidence>
<proteinExistence type="predicted"/>
<dbReference type="Pfam" id="PF18130">
    <property type="entry name" value="ATPgrasp_N"/>
    <property type="match status" value="1"/>
</dbReference>
<name>A0A1E4R5Z1_9BACI</name>
<dbReference type="Proteomes" id="UP000094784">
    <property type="component" value="Unassembled WGS sequence"/>
</dbReference>
<dbReference type="EMBL" id="MECQ01000001">
    <property type="protein sequence ID" value="ODV55895.1"/>
    <property type="molecule type" value="Genomic_DNA"/>
</dbReference>
<sequence>MIYLKAIVFIGTNKSGSSREATRAAERLGYFTILFTNNEKQLQQRRSYPDIHRMILIDTLNIERMKEEIDKLGKTGLEIKSIVSFVDPFVHVASMLCDEFCHNYTSSSAIEIMEDKEKTRNYLKDQPYSPKFSLMRPNEPIAKNLTFPLIVKSPKSTGSKDVLLATDADQLNNHLKALRSKNPYETIMIEEYLEGPQYLVEAVVYQRQSHVIGIIEQEITQGKRFIITGYGVLVKAPVDIQAGIEEVLQSIVKAFDIENGALHLELRLTKNGWKLIEINPRISGGAMNNMLHAALGFSLVEETLKLLLGEEPNLKPRHKKFVYTKYVIVESKGILEKVIGRTRATNSTGVVEVYVKPRKGTLLTPPLSMGHRYAYVIAQGSTLSEARNHATNAAKEIKFILRV</sequence>